<sequence>MSMISLNNITKQFGKHVVLQDLSLEFEANNMYAITGVSGCGKSTLLNIIGKLDKPTQGEVLYHQKPIKNVRNYLRSEIGYLFQNYALIEEQNVEKNLKIALAYQKNKEKSISQVLETVGLSGYEKQMIYELSGGEQQRVALARILLKPCNVVLADEPTGNLDEKNRDEVIEILKGMKKEGKCVIIATHDPFVANACDHIITLEKHK</sequence>
<name>A0ABS9RBP9_9FIRM</name>
<dbReference type="EMBL" id="JAKVPQ010000014">
    <property type="protein sequence ID" value="MCH4286618.1"/>
    <property type="molecule type" value="Genomic_DNA"/>
</dbReference>
<dbReference type="PANTHER" id="PTHR42781">
    <property type="entry name" value="SPERMIDINE/PUTRESCINE IMPORT ATP-BINDING PROTEIN POTA"/>
    <property type="match status" value="1"/>
</dbReference>
<gene>
    <name evidence="5" type="ORF">LQE99_15980</name>
</gene>
<dbReference type="Gene3D" id="3.40.50.300">
    <property type="entry name" value="P-loop containing nucleotide triphosphate hydrolases"/>
    <property type="match status" value="1"/>
</dbReference>
<dbReference type="PROSITE" id="PS00211">
    <property type="entry name" value="ABC_TRANSPORTER_1"/>
    <property type="match status" value="1"/>
</dbReference>
<dbReference type="InterPro" id="IPR003439">
    <property type="entry name" value="ABC_transporter-like_ATP-bd"/>
</dbReference>
<feature type="domain" description="ABC transporter" evidence="4">
    <location>
        <begin position="4"/>
        <end position="206"/>
    </location>
</feature>
<dbReference type="InterPro" id="IPR027417">
    <property type="entry name" value="P-loop_NTPase"/>
</dbReference>
<keyword evidence="1" id="KW-0813">Transport</keyword>
<protein>
    <submittedName>
        <fullName evidence="5">Bacteriocin export ABC transporter</fullName>
    </submittedName>
</protein>
<organism evidence="5 6">
    <name type="scientific">Amedibacillus hominis</name>
    <dbReference type="NCBI Taxonomy" id="2897776"/>
    <lineage>
        <taxon>Bacteria</taxon>
        <taxon>Bacillati</taxon>
        <taxon>Bacillota</taxon>
        <taxon>Erysipelotrichia</taxon>
        <taxon>Erysipelotrichales</taxon>
        <taxon>Erysipelotrichaceae</taxon>
        <taxon>Amedibacillus</taxon>
    </lineage>
</organism>
<dbReference type="Pfam" id="PF00005">
    <property type="entry name" value="ABC_tran"/>
    <property type="match status" value="1"/>
</dbReference>
<dbReference type="InterPro" id="IPR050093">
    <property type="entry name" value="ABC_SmlMolc_Importer"/>
</dbReference>
<dbReference type="PROSITE" id="PS50893">
    <property type="entry name" value="ABC_TRANSPORTER_2"/>
    <property type="match status" value="1"/>
</dbReference>
<proteinExistence type="predicted"/>
<evidence type="ECO:0000259" key="4">
    <source>
        <dbReference type="PROSITE" id="PS50893"/>
    </source>
</evidence>
<dbReference type="SMART" id="SM00382">
    <property type="entry name" value="AAA"/>
    <property type="match status" value="1"/>
</dbReference>
<evidence type="ECO:0000256" key="2">
    <source>
        <dbReference type="ARBA" id="ARBA00022741"/>
    </source>
</evidence>
<dbReference type="InterPro" id="IPR019895">
    <property type="entry name" value="L_ocin_972_ABC"/>
</dbReference>
<keyword evidence="6" id="KW-1185">Reference proteome</keyword>
<dbReference type="NCBIfam" id="TIGR03608">
    <property type="entry name" value="L_ocin_972_ABC"/>
    <property type="match status" value="1"/>
</dbReference>
<dbReference type="Proteomes" id="UP001202402">
    <property type="component" value="Unassembled WGS sequence"/>
</dbReference>
<evidence type="ECO:0000313" key="6">
    <source>
        <dbReference type="Proteomes" id="UP001202402"/>
    </source>
</evidence>
<reference evidence="5 6" key="1">
    <citation type="submission" date="2022-02" db="EMBL/GenBank/DDBJ databases">
        <title>Genome of Erysipelotrichaceae sp. nov. NSJ-176 isolated from human feces.</title>
        <authorList>
            <person name="Abdugheni R."/>
        </authorList>
    </citation>
    <scope>NUCLEOTIDE SEQUENCE [LARGE SCALE GENOMIC DNA]</scope>
    <source>
        <strain evidence="5 6">NSJ-176</strain>
    </source>
</reference>
<dbReference type="SUPFAM" id="SSF52540">
    <property type="entry name" value="P-loop containing nucleoside triphosphate hydrolases"/>
    <property type="match status" value="1"/>
</dbReference>
<keyword evidence="3" id="KW-0067">ATP-binding</keyword>
<evidence type="ECO:0000256" key="1">
    <source>
        <dbReference type="ARBA" id="ARBA00022448"/>
    </source>
</evidence>
<dbReference type="InterPro" id="IPR003593">
    <property type="entry name" value="AAA+_ATPase"/>
</dbReference>
<dbReference type="PANTHER" id="PTHR42781:SF9">
    <property type="entry name" value="AMINO ACID ABC TRANSPORTER, ATP-BINDING PROTEIN-RELATED"/>
    <property type="match status" value="1"/>
</dbReference>
<dbReference type="InterPro" id="IPR017871">
    <property type="entry name" value="ABC_transporter-like_CS"/>
</dbReference>
<keyword evidence="2" id="KW-0547">Nucleotide-binding</keyword>
<evidence type="ECO:0000256" key="3">
    <source>
        <dbReference type="ARBA" id="ARBA00022840"/>
    </source>
</evidence>
<accession>A0ABS9RBP9</accession>
<comment type="caution">
    <text evidence="5">The sequence shown here is derived from an EMBL/GenBank/DDBJ whole genome shotgun (WGS) entry which is preliminary data.</text>
</comment>
<evidence type="ECO:0000313" key="5">
    <source>
        <dbReference type="EMBL" id="MCH4286618.1"/>
    </source>
</evidence>